<evidence type="ECO:0000313" key="2">
    <source>
        <dbReference type="WBParaSite" id="Hba_01733"/>
    </source>
</evidence>
<organism evidence="1 2">
    <name type="scientific">Heterorhabditis bacteriophora</name>
    <name type="common">Entomopathogenic nematode worm</name>
    <dbReference type="NCBI Taxonomy" id="37862"/>
    <lineage>
        <taxon>Eukaryota</taxon>
        <taxon>Metazoa</taxon>
        <taxon>Ecdysozoa</taxon>
        <taxon>Nematoda</taxon>
        <taxon>Chromadorea</taxon>
        <taxon>Rhabditida</taxon>
        <taxon>Rhabditina</taxon>
        <taxon>Rhabditomorpha</taxon>
        <taxon>Strongyloidea</taxon>
        <taxon>Heterorhabditidae</taxon>
        <taxon>Heterorhabditis</taxon>
    </lineage>
</organism>
<protein>
    <submittedName>
        <fullName evidence="2">7TM_GPCR_Srx domain-containing protein</fullName>
    </submittedName>
</protein>
<sequence>MNFSLIGFDFFHRFICKLPLPTYILFSHICCGRPFRFICFFSKNSYWNIINMLNL</sequence>
<keyword evidence="1" id="KW-1185">Reference proteome</keyword>
<name>A0A1I7WAM1_HETBA</name>
<reference evidence="2" key="1">
    <citation type="submission" date="2016-11" db="UniProtKB">
        <authorList>
            <consortium name="WormBaseParasite"/>
        </authorList>
    </citation>
    <scope>IDENTIFICATION</scope>
</reference>
<proteinExistence type="predicted"/>
<dbReference type="Proteomes" id="UP000095283">
    <property type="component" value="Unplaced"/>
</dbReference>
<dbReference type="AlphaFoldDB" id="A0A1I7WAM1"/>
<dbReference type="WBParaSite" id="Hba_01733">
    <property type="protein sequence ID" value="Hba_01733"/>
    <property type="gene ID" value="Hba_01733"/>
</dbReference>
<evidence type="ECO:0000313" key="1">
    <source>
        <dbReference type="Proteomes" id="UP000095283"/>
    </source>
</evidence>
<accession>A0A1I7WAM1</accession>